<accession>A0ABN7VHA2</accession>
<comment type="caution">
    <text evidence="1">The sequence shown here is derived from an EMBL/GenBank/DDBJ whole genome shotgun (WGS) entry which is preliminary data.</text>
</comment>
<evidence type="ECO:0000313" key="2">
    <source>
        <dbReference type="Proteomes" id="UP000789901"/>
    </source>
</evidence>
<protein>
    <submittedName>
        <fullName evidence="1">16268_t:CDS:1</fullName>
    </submittedName>
</protein>
<gene>
    <name evidence="1" type="ORF">GMARGA_LOCUS18744</name>
</gene>
<feature type="non-terminal residue" evidence="1">
    <location>
        <position position="145"/>
    </location>
</feature>
<evidence type="ECO:0000313" key="1">
    <source>
        <dbReference type="EMBL" id="CAG8773049.1"/>
    </source>
</evidence>
<sequence>MNRDIKDEFKTEGLNQFAIIPVLQEKEIHSEAKWYWRNVKAARLVKNKKRQVVSLQLDLKIEKELRWIFVYKCTLFVSRLEHAFIKLLYNNLQEQVILATFLAKNNKNITKKSKNTKDSKNSKDSKIEATKYDPNIIEHFDVENI</sequence>
<proteinExistence type="predicted"/>
<organism evidence="1 2">
    <name type="scientific">Gigaspora margarita</name>
    <dbReference type="NCBI Taxonomy" id="4874"/>
    <lineage>
        <taxon>Eukaryota</taxon>
        <taxon>Fungi</taxon>
        <taxon>Fungi incertae sedis</taxon>
        <taxon>Mucoromycota</taxon>
        <taxon>Glomeromycotina</taxon>
        <taxon>Glomeromycetes</taxon>
        <taxon>Diversisporales</taxon>
        <taxon>Gigasporaceae</taxon>
        <taxon>Gigaspora</taxon>
    </lineage>
</organism>
<dbReference type="EMBL" id="CAJVQB010015191">
    <property type="protein sequence ID" value="CAG8773049.1"/>
    <property type="molecule type" value="Genomic_DNA"/>
</dbReference>
<reference evidence="1 2" key="1">
    <citation type="submission" date="2021-06" db="EMBL/GenBank/DDBJ databases">
        <authorList>
            <person name="Kallberg Y."/>
            <person name="Tangrot J."/>
            <person name="Rosling A."/>
        </authorList>
    </citation>
    <scope>NUCLEOTIDE SEQUENCE [LARGE SCALE GENOMIC DNA]</scope>
    <source>
        <strain evidence="1 2">120-4 pot B 10/14</strain>
    </source>
</reference>
<name>A0ABN7VHA2_GIGMA</name>
<dbReference type="Proteomes" id="UP000789901">
    <property type="component" value="Unassembled WGS sequence"/>
</dbReference>
<keyword evidence="2" id="KW-1185">Reference proteome</keyword>